<dbReference type="GO" id="GO:0016301">
    <property type="term" value="F:kinase activity"/>
    <property type="evidence" value="ECO:0007669"/>
    <property type="project" value="UniProtKB-KW"/>
</dbReference>
<dbReference type="KEGG" id="pvo:PVOR_28139"/>
<name>A0A2R9SNB4_9BACL</name>
<dbReference type="Pfam" id="PF11213">
    <property type="entry name" value="DUF3006"/>
    <property type="match status" value="1"/>
</dbReference>
<dbReference type="InterPro" id="IPR021377">
    <property type="entry name" value="DUF3006"/>
</dbReference>
<organism evidence="1 2">
    <name type="scientific">Paenibacillus vortex V453</name>
    <dbReference type="NCBI Taxonomy" id="715225"/>
    <lineage>
        <taxon>Bacteria</taxon>
        <taxon>Bacillati</taxon>
        <taxon>Bacillota</taxon>
        <taxon>Bacilli</taxon>
        <taxon>Bacillales</taxon>
        <taxon>Paenibacillaceae</taxon>
        <taxon>Paenibacillus</taxon>
    </lineage>
</organism>
<reference evidence="1 2" key="1">
    <citation type="journal article" date="2010" name="BMC Genomics">
        <title>Genome sequence of the pattern forming Paenibacillus vortex bacterium reveals potential for thriving in complex environments.</title>
        <authorList>
            <person name="Sirota-Madi A."/>
            <person name="Olender T."/>
            <person name="Helman Y."/>
            <person name="Ingham C."/>
            <person name="Brainis I."/>
            <person name="Roth D."/>
            <person name="Hagi E."/>
            <person name="Brodsky L."/>
            <person name="Leshkowitz D."/>
            <person name="Galatenko V."/>
            <person name="Nikolaev V."/>
            <person name="Mugasimangalam R.C."/>
            <person name="Bransburg-Zabary S."/>
            <person name="Gutnick D.L."/>
            <person name="Lancet D."/>
            <person name="Ben-Jacob E."/>
        </authorList>
    </citation>
    <scope>NUCLEOTIDE SEQUENCE [LARGE SCALE GENOMIC DNA]</scope>
    <source>
        <strain evidence="1 2">V453</strain>
    </source>
</reference>
<keyword evidence="2" id="KW-1185">Reference proteome</keyword>
<accession>A0A2R9SNB4</accession>
<proteinExistence type="predicted"/>
<evidence type="ECO:0000313" key="1">
    <source>
        <dbReference type="EMBL" id="EFU38831.1"/>
    </source>
</evidence>
<protein>
    <submittedName>
        <fullName evidence="1">Pyruvate kinase</fullName>
    </submittedName>
</protein>
<keyword evidence="1" id="KW-0670">Pyruvate</keyword>
<dbReference type="AlphaFoldDB" id="A0A2R9SNB4"/>
<dbReference type="RefSeq" id="WP_006212353.1">
    <property type="nucleotide sequence ID" value="NZ_ADHJ01000046.1"/>
</dbReference>
<keyword evidence="1" id="KW-0808">Transferase</keyword>
<keyword evidence="1" id="KW-0418">Kinase</keyword>
<comment type="caution">
    <text evidence="1">The sequence shown here is derived from an EMBL/GenBank/DDBJ whole genome shotgun (WGS) entry which is preliminary data.</text>
</comment>
<dbReference type="Proteomes" id="UP000003094">
    <property type="component" value="Unassembled WGS sequence"/>
</dbReference>
<sequence>MRKGIIDRFEGSFAVVEIEGSTEDIPKELLPYDCSVGNVLTISDNKITVDKTETLKRKEEF</sequence>
<gene>
    <name evidence="1" type="ORF">PVOR_28139</name>
</gene>
<dbReference type="EMBL" id="ADHJ01000046">
    <property type="protein sequence ID" value="EFU38831.1"/>
    <property type="molecule type" value="Genomic_DNA"/>
</dbReference>
<evidence type="ECO:0000313" key="2">
    <source>
        <dbReference type="Proteomes" id="UP000003094"/>
    </source>
</evidence>
<dbReference type="GeneID" id="97553716"/>